<dbReference type="CDD" id="cd06186">
    <property type="entry name" value="NOX_Duox_like_FAD_NADP"/>
    <property type="match status" value="1"/>
</dbReference>
<dbReference type="InterPro" id="IPR013112">
    <property type="entry name" value="FAD-bd_8"/>
</dbReference>
<feature type="compositionally biased region" description="Basic and acidic residues" evidence="11">
    <location>
        <begin position="524"/>
        <end position="534"/>
    </location>
</feature>
<evidence type="ECO:0000256" key="12">
    <source>
        <dbReference type="SAM" id="Phobius"/>
    </source>
</evidence>
<dbReference type="RefSeq" id="XP_007721787.1">
    <property type="nucleotide sequence ID" value="XM_007723597.1"/>
</dbReference>
<dbReference type="InterPro" id="IPR039261">
    <property type="entry name" value="FNR_nucleotide-bd"/>
</dbReference>
<dbReference type="InterPro" id="IPR051410">
    <property type="entry name" value="Ferric/Cupric_Reductase"/>
</dbReference>
<feature type="domain" description="FAD-binding FR-type" evidence="14">
    <location>
        <begin position="424"/>
        <end position="621"/>
    </location>
</feature>
<dbReference type="SFLD" id="SFLDG01168">
    <property type="entry name" value="Ferric_reductase_subgroup_(FRE"/>
    <property type="match status" value="1"/>
</dbReference>
<dbReference type="Pfam" id="PF08030">
    <property type="entry name" value="NAD_binding_6"/>
    <property type="match status" value="1"/>
</dbReference>
<evidence type="ECO:0000256" key="11">
    <source>
        <dbReference type="SAM" id="MobiDB-lite"/>
    </source>
</evidence>
<feature type="chain" id="PRO_5004935079" description="FAD-binding FR-type domain-containing protein" evidence="13">
    <location>
        <begin position="20"/>
        <end position="814"/>
    </location>
</feature>
<dbReference type="GO" id="GO:0015677">
    <property type="term" value="P:copper ion import"/>
    <property type="evidence" value="ECO:0007669"/>
    <property type="project" value="TreeGrafter"/>
</dbReference>
<keyword evidence="4 12" id="KW-0812">Transmembrane</keyword>
<dbReference type="Gene3D" id="3.40.50.80">
    <property type="entry name" value="Nucleotide-binding domain of ferredoxin-NADP reductase (FNR) module"/>
    <property type="match status" value="1"/>
</dbReference>
<keyword evidence="3" id="KW-0813">Transport</keyword>
<feature type="region of interest" description="Disordered" evidence="11">
    <location>
        <begin position="518"/>
        <end position="577"/>
    </location>
</feature>
<evidence type="ECO:0000256" key="2">
    <source>
        <dbReference type="ARBA" id="ARBA00006278"/>
    </source>
</evidence>
<feature type="compositionally biased region" description="Basic and acidic residues" evidence="11">
    <location>
        <begin position="555"/>
        <end position="565"/>
    </location>
</feature>
<dbReference type="GO" id="GO:0000293">
    <property type="term" value="F:ferric-chelate reductase activity"/>
    <property type="evidence" value="ECO:0007669"/>
    <property type="project" value="UniProtKB-ARBA"/>
</dbReference>
<dbReference type="EMBL" id="AMWN01000002">
    <property type="protein sequence ID" value="EXJ94293.1"/>
    <property type="molecule type" value="Genomic_DNA"/>
</dbReference>
<accession>W9YP08</accession>
<evidence type="ECO:0000256" key="8">
    <source>
        <dbReference type="ARBA" id="ARBA00023065"/>
    </source>
</evidence>
<keyword evidence="13" id="KW-0732">Signal</keyword>
<dbReference type="GO" id="GO:0006826">
    <property type="term" value="P:iron ion transport"/>
    <property type="evidence" value="ECO:0007669"/>
    <property type="project" value="TreeGrafter"/>
</dbReference>
<dbReference type="InterPro" id="IPR017927">
    <property type="entry name" value="FAD-bd_FR_type"/>
</dbReference>
<feature type="transmembrane region" description="Helical" evidence="12">
    <location>
        <begin position="155"/>
        <end position="174"/>
    </location>
</feature>
<keyword evidence="16" id="KW-1185">Reference proteome</keyword>
<evidence type="ECO:0000256" key="4">
    <source>
        <dbReference type="ARBA" id="ARBA00022692"/>
    </source>
</evidence>
<dbReference type="InterPro" id="IPR013121">
    <property type="entry name" value="Fe_red_NAD-bd_6"/>
</dbReference>
<evidence type="ECO:0000256" key="1">
    <source>
        <dbReference type="ARBA" id="ARBA00004141"/>
    </source>
</evidence>
<sequence length="814" mass="91038">MKVSLGLLALLAQGLLVRADDPDAQCIAAITLAIGKFKFAGNSSANAQLCTDKLSVVSTWAAAKMYCTSNEIAAGQKVNSKTCKKAGLQLVSYQEILPFLNDDFIASLPVVDFDDIKLHHKWNQSILISPTLYRDSFMTNIMTDREDGIAKRYGWAIYGFWGGILLIGIINHWLSYLLPFQRNPALADEESISKSRKPGPRPSGLLGVSNSVQHWVRTNLITPAAFGLHHRRALYWCTIPTRIQTVVVVLFYVLNVILCGPTYTVFRENLKLSEAEQAWRYIADRTGILSYANLPWLWIFAGRNNIFIWLTGWSFSTFNIFHRHIARVATVEAIVHSIGYSVREVYLHKYVGLWSETYWYTGVLAMFTMGLMVWFSFMWFRVRAYELFLLIHIVFALITLVGLYYHTSSKSGTEYSPYLWPLVAIWLFDRVARLARIVYCNLHIKFGDSSMVTTKTTATYWKDANLVRLEIMPGSRVYNPAPGQHYFLYQPMKFKGWENHPFTLASYLDLDGADGTIGVPAGEPKQEATEKVAEVPDVSLTPSTESPAPAPVPIHSDKEGQEQRLQHHPKQTNGPGQRLVFMIRPADGWTKRLRDQCLESPTGAIHPKILIEGPYGEKSPLDRFENVVIIVGGSGITAAISYLQEHIRSSANTKGSTTRTRHITFIWITKQAAMIQEIAARELRPLFGRSDVQIHLYATSRNSKEPTHVAVQTGRHADFADKSAALSDIEKSSVSSTAGSSDSQLEISWGRPNLRGLVHSVINTVRQDGGDEADPKLAVMACGPAAMADEVRAAVYSAMKAGNRGVRYFEETFG</sequence>
<dbReference type="AlphaFoldDB" id="W9YP08"/>
<evidence type="ECO:0000256" key="9">
    <source>
        <dbReference type="ARBA" id="ARBA00023136"/>
    </source>
</evidence>
<evidence type="ECO:0000256" key="3">
    <source>
        <dbReference type="ARBA" id="ARBA00022448"/>
    </source>
</evidence>
<keyword evidence="10" id="KW-0325">Glycoprotein</keyword>
<evidence type="ECO:0000259" key="14">
    <source>
        <dbReference type="PROSITE" id="PS51384"/>
    </source>
</evidence>
<dbReference type="Proteomes" id="UP000019484">
    <property type="component" value="Unassembled WGS sequence"/>
</dbReference>
<keyword evidence="8" id="KW-0406">Ion transport</keyword>
<keyword evidence="7" id="KW-0560">Oxidoreductase</keyword>
<dbReference type="Pfam" id="PF01794">
    <property type="entry name" value="Ferric_reduct"/>
    <property type="match status" value="1"/>
</dbReference>
<evidence type="ECO:0000256" key="13">
    <source>
        <dbReference type="SAM" id="SignalP"/>
    </source>
</evidence>
<evidence type="ECO:0000256" key="7">
    <source>
        <dbReference type="ARBA" id="ARBA00023002"/>
    </source>
</evidence>
<comment type="similarity">
    <text evidence="2">Belongs to the ferric reductase (FRE) family.</text>
</comment>
<evidence type="ECO:0000313" key="15">
    <source>
        <dbReference type="EMBL" id="EXJ94293.1"/>
    </source>
</evidence>
<evidence type="ECO:0000256" key="6">
    <source>
        <dbReference type="ARBA" id="ARBA00022989"/>
    </source>
</evidence>
<dbReference type="PANTHER" id="PTHR32361:SF9">
    <property type="entry name" value="FERRIC REDUCTASE TRANSMEMBRANE COMPONENT 3-RELATED"/>
    <property type="match status" value="1"/>
</dbReference>
<dbReference type="GeneID" id="19157586"/>
<reference evidence="15 16" key="1">
    <citation type="submission" date="2013-03" db="EMBL/GenBank/DDBJ databases">
        <title>The Genome Sequence of Capronia coronata CBS 617.96.</title>
        <authorList>
            <consortium name="The Broad Institute Genomics Platform"/>
            <person name="Cuomo C."/>
            <person name="de Hoog S."/>
            <person name="Gorbushina A."/>
            <person name="Walker B."/>
            <person name="Young S.K."/>
            <person name="Zeng Q."/>
            <person name="Gargeya S."/>
            <person name="Fitzgerald M."/>
            <person name="Haas B."/>
            <person name="Abouelleil A."/>
            <person name="Allen A.W."/>
            <person name="Alvarado L."/>
            <person name="Arachchi H.M."/>
            <person name="Berlin A.M."/>
            <person name="Chapman S.B."/>
            <person name="Gainer-Dewar J."/>
            <person name="Goldberg J."/>
            <person name="Griggs A."/>
            <person name="Gujja S."/>
            <person name="Hansen M."/>
            <person name="Howarth C."/>
            <person name="Imamovic A."/>
            <person name="Ireland A."/>
            <person name="Larimer J."/>
            <person name="McCowan C."/>
            <person name="Murphy C."/>
            <person name="Pearson M."/>
            <person name="Poon T.W."/>
            <person name="Priest M."/>
            <person name="Roberts A."/>
            <person name="Saif S."/>
            <person name="Shea T."/>
            <person name="Sisk P."/>
            <person name="Sykes S."/>
            <person name="Wortman J."/>
            <person name="Nusbaum C."/>
            <person name="Birren B."/>
        </authorList>
    </citation>
    <scope>NUCLEOTIDE SEQUENCE [LARGE SCALE GENOMIC DNA]</scope>
    <source>
        <strain evidence="15 16">CBS 617.96</strain>
    </source>
</reference>
<evidence type="ECO:0000256" key="10">
    <source>
        <dbReference type="ARBA" id="ARBA00023180"/>
    </source>
</evidence>
<dbReference type="PROSITE" id="PS51384">
    <property type="entry name" value="FAD_FR"/>
    <property type="match status" value="1"/>
</dbReference>
<comment type="subcellular location">
    <subcellularLocation>
        <location evidence="1">Membrane</location>
        <topology evidence="1">Multi-pass membrane protein</topology>
    </subcellularLocation>
</comment>
<dbReference type="GO" id="GO:0005886">
    <property type="term" value="C:plasma membrane"/>
    <property type="evidence" value="ECO:0007669"/>
    <property type="project" value="TreeGrafter"/>
</dbReference>
<dbReference type="eggNOG" id="KOG0039">
    <property type="taxonomic scope" value="Eukaryota"/>
</dbReference>
<keyword evidence="9 12" id="KW-0472">Membrane</keyword>
<keyword evidence="5" id="KW-0249">Electron transport</keyword>
<name>W9YP08_9EURO</name>
<dbReference type="SFLD" id="SFLDS00052">
    <property type="entry name" value="Ferric_Reductase_Domain"/>
    <property type="match status" value="1"/>
</dbReference>
<dbReference type="OrthoDB" id="167398at2759"/>
<comment type="caution">
    <text evidence="15">The sequence shown here is derived from an EMBL/GenBank/DDBJ whole genome shotgun (WGS) entry which is preliminary data.</text>
</comment>
<evidence type="ECO:0000256" key="5">
    <source>
        <dbReference type="ARBA" id="ARBA00022982"/>
    </source>
</evidence>
<dbReference type="HOGENOM" id="CLU_010365_1_0_1"/>
<dbReference type="SUPFAM" id="SSF52343">
    <property type="entry name" value="Ferredoxin reductase-like, C-terminal NADP-linked domain"/>
    <property type="match status" value="1"/>
</dbReference>
<feature type="transmembrane region" description="Helical" evidence="12">
    <location>
        <begin position="246"/>
        <end position="266"/>
    </location>
</feature>
<organism evidence="15 16">
    <name type="scientific">Capronia coronata CBS 617.96</name>
    <dbReference type="NCBI Taxonomy" id="1182541"/>
    <lineage>
        <taxon>Eukaryota</taxon>
        <taxon>Fungi</taxon>
        <taxon>Dikarya</taxon>
        <taxon>Ascomycota</taxon>
        <taxon>Pezizomycotina</taxon>
        <taxon>Eurotiomycetes</taxon>
        <taxon>Chaetothyriomycetidae</taxon>
        <taxon>Chaetothyriales</taxon>
        <taxon>Herpotrichiellaceae</taxon>
        <taxon>Capronia</taxon>
    </lineage>
</organism>
<dbReference type="GO" id="GO:0006879">
    <property type="term" value="P:intracellular iron ion homeostasis"/>
    <property type="evidence" value="ECO:0007669"/>
    <property type="project" value="TreeGrafter"/>
</dbReference>
<feature type="transmembrane region" description="Helical" evidence="12">
    <location>
        <begin position="387"/>
        <end position="406"/>
    </location>
</feature>
<gene>
    <name evidence="15" type="ORF">A1O1_02687</name>
</gene>
<proteinExistence type="inferred from homology"/>
<evidence type="ECO:0000313" key="16">
    <source>
        <dbReference type="Proteomes" id="UP000019484"/>
    </source>
</evidence>
<feature type="signal peptide" evidence="13">
    <location>
        <begin position="1"/>
        <end position="19"/>
    </location>
</feature>
<dbReference type="STRING" id="1182541.W9YP08"/>
<dbReference type="Pfam" id="PF08022">
    <property type="entry name" value="FAD_binding_8"/>
    <property type="match status" value="1"/>
</dbReference>
<keyword evidence="6 12" id="KW-1133">Transmembrane helix</keyword>
<dbReference type="InterPro" id="IPR013130">
    <property type="entry name" value="Fe3_Rdtase_TM_dom"/>
</dbReference>
<dbReference type="PANTHER" id="PTHR32361">
    <property type="entry name" value="FERRIC/CUPRIC REDUCTASE TRANSMEMBRANE COMPONENT"/>
    <property type="match status" value="1"/>
</dbReference>
<feature type="transmembrane region" description="Helical" evidence="12">
    <location>
        <begin position="358"/>
        <end position="380"/>
    </location>
</feature>
<protein>
    <recommendedName>
        <fullName evidence="14">FAD-binding FR-type domain-containing protein</fullName>
    </recommendedName>
</protein>